<dbReference type="InterPro" id="IPR003593">
    <property type="entry name" value="AAA+_ATPase"/>
</dbReference>
<dbReference type="Gene3D" id="1.10.150.20">
    <property type="entry name" value="5' to 3' exonuclease, C-terminal subdomain"/>
    <property type="match status" value="1"/>
</dbReference>
<dbReference type="GO" id="GO:0009338">
    <property type="term" value="C:exodeoxyribonuclease V complex"/>
    <property type="evidence" value="ECO:0007669"/>
    <property type="project" value="TreeGrafter"/>
</dbReference>
<evidence type="ECO:0000256" key="2">
    <source>
        <dbReference type="ARBA" id="ARBA00022840"/>
    </source>
</evidence>
<reference evidence="4 5" key="1">
    <citation type="journal article" date="2014" name="Nature">
        <title>An environmental bacterial taxon with a large and distinct metabolic repertoire.</title>
        <authorList>
            <person name="Wilson M.C."/>
            <person name="Mori T."/>
            <person name="Ruckert C."/>
            <person name="Uria A.R."/>
            <person name="Helf M.J."/>
            <person name="Takada K."/>
            <person name="Gernert C."/>
            <person name="Steffens U.A."/>
            <person name="Heycke N."/>
            <person name="Schmitt S."/>
            <person name="Rinke C."/>
            <person name="Helfrich E.J."/>
            <person name="Brachmann A.O."/>
            <person name="Gurgui C."/>
            <person name="Wakimoto T."/>
            <person name="Kracht M."/>
            <person name="Crusemann M."/>
            <person name="Hentschel U."/>
            <person name="Abe I."/>
            <person name="Matsunaga S."/>
            <person name="Kalinowski J."/>
            <person name="Takeyama H."/>
            <person name="Piel J."/>
        </authorList>
    </citation>
    <scope>NUCLEOTIDE SEQUENCE [LARGE SCALE GENOMIC DNA]</scope>
    <source>
        <strain evidence="5">TSY1</strain>
    </source>
</reference>
<name>W4L615_ENTF1</name>
<dbReference type="GO" id="GO:0017116">
    <property type="term" value="F:single-stranded DNA helicase activity"/>
    <property type="evidence" value="ECO:0007669"/>
    <property type="project" value="TreeGrafter"/>
</dbReference>
<proteinExistence type="inferred from homology"/>
<evidence type="ECO:0000313" key="5">
    <source>
        <dbReference type="Proteomes" id="UP000019141"/>
    </source>
</evidence>
<dbReference type="PANTHER" id="PTHR43788">
    <property type="entry name" value="DNA2/NAM7 HELICASE FAMILY MEMBER"/>
    <property type="match status" value="1"/>
</dbReference>
<dbReference type="HOGENOM" id="CLU_007524_0_3_7"/>
<dbReference type="GO" id="GO:0005524">
    <property type="term" value="F:ATP binding"/>
    <property type="evidence" value="ECO:0007669"/>
    <property type="project" value="UniProtKB-KW"/>
</dbReference>
<accession>W4L615</accession>
<evidence type="ECO:0000259" key="3">
    <source>
        <dbReference type="SMART" id="SM00382"/>
    </source>
</evidence>
<dbReference type="CDD" id="cd17933">
    <property type="entry name" value="DEXSc_RecD-like"/>
    <property type="match status" value="1"/>
</dbReference>
<dbReference type="Proteomes" id="UP000019141">
    <property type="component" value="Unassembled WGS sequence"/>
</dbReference>
<feature type="domain" description="AAA+ ATPase" evidence="3">
    <location>
        <begin position="298"/>
        <end position="439"/>
    </location>
</feature>
<dbReference type="Pfam" id="PF14490">
    <property type="entry name" value="HHH_RecD2"/>
    <property type="match status" value="1"/>
</dbReference>
<dbReference type="NCBIfam" id="TIGR01448">
    <property type="entry name" value="recD_rel"/>
    <property type="match status" value="1"/>
</dbReference>
<dbReference type="GO" id="GO:0003677">
    <property type="term" value="F:DNA binding"/>
    <property type="evidence" value="ECO:0007669"/>
    <property type="project" value="InterPro"/>
</dbReference>
<dbReference type="GO" id="GO:0006310">
    <property type="term" value="P:DNA recombination"/>
    <property type="evidence" value="ECO:0007669"/>
    <property type="project" value="InterPro"/>
</dbReference>
<dbReference type="InterPro" id="IPR010994">
    <property type="entry name" value="RuvA_2-like"/>
</dbReference>
<dbReference type="Pfam" id="PF18335">
    <property type="entry name" value="SH3_13"/>
    <property type="match status" value="1"/>
</dbReference>
<protein>
    <submittedName>
        <fullName evidence="4">ATPase AAA</fullName>
    </submittedName>
</protein>
<gene>
    <name evidence="4" type="ORF">ETSY1_40545</name>
</gene>
<dbReference type="Pfam" id="PF13538">
    <property type="entry name" value="UvrD_C_2"/>
    <property type="match status" value="1"/>
</dbReference>
<dbReference type="Gene3D" id="2.30.30.940">
    <property type="match status" value="1"/>
</dbReference>
<dbReference type="GO" id="GO:0043139">
    <property type="term" value="F:5'-3' DNA helicase activity"/>
    <property type="evidence" value="ECO:0007669"/>
    <property type="project" value="InterPro"/>
</dbReference>
<keyword evidence="1" id="KW-0547">Nucleotide-binding</keyword>
<dbReference type="InterPro" id="IPR050534">
    <property type="entry name" value="Coronavir_polyprotein_1ab"/>
</dbReference>
<evidence type="ECO:0000256" key="1">
    <source>
        <dbReference type="ARBA" id="ARBA00022741"/>
    </source>
</evidence>
<dbReference type="InterPro" id="IPR041451">
    <property type="entry name" value="RecD2_SH13"/>
</dbReference>
<keyword evidence="2" id="KW-0067">ATP-binding</keyword>
<dbReference type="HAMAP" id="MF_01488">
    <property type="entry name" value="RecD2"/>
    <property type="match status" value="1"/>
</dbReference>
<dbReference type="InterPro" id="IPR029493">
    <property type="entry name" value="RecD2-like_HHH"/>
</dbReference>
<dbReference type="InterPro" id="IPR027785">
    <property type="entry name" value="UvrD-like_helicase_C"/>
</dbReference>
<dbReference type="InterPro" id="IPR027417">
    <property type="entry name" value="P-loop_NTPase"/>
</dbReference>
<dbReference type="SMART" id="SM00382">
    <property type="entry name" value="AAA"/>
    <property type="match status" value="1"/>
</dbReference>
<dbReference type="SUPFAM" id="SSF47781">
    <property type="entry name" value="RuvA domain 2-like"/>
    <property type="match status" value="1"/>
</dbReference>
<dbReference type="EMBL" id="AZHW01001299">
    <property type="protein sequence ID" value="ETW93135.1"/>
    <property type="molecule type" value="Genomic_DNA"/>
</dbReference>
<dbReference type="Gene3D" id="3.40.50.300">
    <property type="entry name" value="P-loop containing nucleotide triphosphate hydrolases"/>
    <property type="match status" value="2"/>
</dbReference>
<dbReference type="Pfam" id="PF13245">
    <property type="entry name" value="AAA_19"/>
    <property type="match status" value="1"/>
</dbReference>
<dbReference type="CDD" id="cd18809">
    <property type="entry name" value="SF1_C_RecD"/>
    <property type="match status" value="1"/>
</dbReference>
<dbReference type="Pfam" id="PF14520">
    <property type="entry name" value="HHH_5"/>
    <property type="match status" value="1"/>
</dbReference>
<dbReference type="PANTHER" id="PTHR43788:SF6">
    <property type="entry name" value="DNA HELICASE B"/>
    <property type="match status" value="1"/>
</dbReference>
<sequence>MGTAPSITPGEYVECEGWWITDRTHGLQFKTTYLRVVPPTTLEGIEKYLGSGMVKGIGPHFAKKLVRAFGELVFEVIEQTPERMSELEGIGPKRKKRVVDAWAEQKIIRSIMVFLHSHGVGTARAVRIYKTYGDDAIAKVRENPYRLALDIHGIGFKTADALAQRLGIPKDAVIRAQAGVRHVLQEFSDDGHCAVIQTELIDTATTMLEIPISIIEQAIELELQEENLISESIAGKSCLFLTPLYRAEVSVASSLMRLLDSELPWGQIDPAIAIPWVEKKTGRALSPSQRDAVATVLQSKASIITGGPGVGKTTIVLSILKALQAKRMRVLLCAPTGRAAKRLTESTGVEAKTIHRLLAFDPKAHGFTHGQTNPLAADLVVVDEVSMVDVVLMHQLLRAIPDQAAVLMVGDVDQLPSVGPGSVLADIITSGRIPTVTLTEIFRQAATSQIIVNAHRINQGKMPVEPDENKQDEEIIRDFYVIPAETPEEIQDKLLRVVTERIPQRFGLHPIQDVQVLTPMNRGSLGARALNIVLQQALNSDATPQVTRFGWTYAPGDKIIQTVNNYDKDVYNGDIGHVERVDTEDGVITLNFEGREVAYELGELDEVALAYTATVHKSQGSEYPAIVIPMATQHYPMLERNLLYTGVTRGKQLVVIIGQPKALAIAVRTIKSMRRLTNLAERLRQGEHVGEESESL</sequence>
<keyword evidence="5" id="KW-1185">Reference proteome</keyword>
<dbReference type="AlphaFoldDB" id="W4L615"/>
<evidence type="ECO:0000313" key="4">
    <source>
        <dbReference type="EMBL" id="ETW93135.1"/>
    </source>
</evidence>
<dbReference type="InterPro" id="IPR006345">
    <property type="entry name" value="RecD2"/>
</dbReference>
<organism evidence="4 5">
    <name type="scientific">Entotheonella factor</name>
    <dbReference type="NCBI Taxonomy" id="1429438"/>
    <lineage>
        <taxon>Bacteria</taxon>
        <taxon>Pseudomonadati</taxon>
        <taxon>Nitrospinota/Tectimicrobiota group</taxon>
        <taxon>Candidatus Tectimicrobiota</taxon>
        <taxon>Candidatus Entotheonellia</taxon>
        <taxon>Candidatus Entotheonellales</taxon>
        <taxon>Candidatus Entotheonellaceae</taxon>
        <taxon>Candidatus Entotheonella</taxon>
    </lineage>
</organism>
<dbReference type="PATRIC" id="fig|1429438.4.peg.7596"/>
<dbReference type="Gene3D" id="1.10.10.2220">
    <property type="match status" value="1"/>
</dbReference>
<dbReference type="SUPFAM" id="SSF52540">
    <property type="entry name" value="P-loop containing nucleoside triphosphate hydrolases"/>
    <property type="match status" value="2"/>
</dbReference>
<comment type="caution">
    <text evidence="4">The sequence shown here is derived from an EMBL/GenBank/DDBJ whole genome shotgun (WGS) entry which is preliminary data.</text>
</comment>